<dbReference type="InterPro" id="IPR050571">
    <property type="entry name" value="Class-IV_PLP-Dep_Aminotrnsfr"/>
</dbReference>
<name>A0A2W7P932_9BACI</name>
<dbReference type="PANTHER" id="PTHR42743">
    <property type="entry name" value="AMINO-ACID AMINOTRANSFERASE"/>
    <property type="match status" value="1"/>
</dbReference>
<comment type="cofactor">
    <cofactor evidence="1 11">
        <name>pyridoxal 5'-phosphate</name>
        <dbReference type="ChEBI" id="CHEBI:597326"/>
    </cofactor>
</comment>
<accession>A0A2W7P932</accession>
<dbReference type="GO" id="GO:0030170">
    <property type="term" value="F:pyridoxal phosphate binding"/>
    <property type="evidence" value="ECO:0007669"/>
    <property type="project" value="InterPro"/>
</dbReference>
<evidence type="ECO:0000313" key="12">
    <source>
        <dbReference type="EMBL" id="PZX02811.1"/>
    </source>
</evidence>
<dbReference type="Pfam" id="PF01063">
    <property type="entry name" value="Aminotran_4"/>
    <property type="match status" value="1"/>
</dbReference>
<dbReference type="GO" id="GO:0008652">
    <property type="term" value="P:amino acid biosynthetic process"/>
    <property type="evidence" value="ECO:0007669"/>
    <property type="project" value="UniProtKB-ARBA"/>
</dbReference>
<dbReference type="Proteomes" id="UP000248646">
    <property type="component" value="Unassembled WGS sequence"/>
</dbReference>
<keyword evidence="13" id="KW-1185">Reference proteome</keyword>
<dbReference type="PANTHER" id="PTHR42743:SF11">
    <property type="entry name" value="AMINODEOXYCHORISMATE LYASE"/>
    <property type="match status" value="1"/>
</dbReference>
<dbReference type="FunFam" id="3.20.10.10:FF:000002">
    <property type="entry name" value="D-alanine aminotransferase"/>
    <property type="match status" value="1"/>
</dbReference>
<evidence type="ECO:0000256" key="1">
    <source>
        <dbReference type="ARBA" id="ARBA00001933"/>
    </source>
</evidence>
<dbReference type="EMBL" id="QKZI01000010">
    <property type="protein sequence ID" value="PZX02811.1"/>
    <property type="molecule type" value="Genomic_DNA"/>
</dbReference>
<dbReference type="GO" id="GO:0008696">
    <property type="term" value="F:4-amino-4-deoxychorismate lyase activity"/>
    <property type="evidence" value="ECO:0007669"/>
    <property type="project" value="UniProtKB-EC"/>
</dbReference>
<comment type="similarity">
    <text evidence="2 10">Belongs to the class-IV pyridoxal-phosphate-dependent aminotransferase family.</text>
</comment>
<dbReference type="CDD" id="cd01559">
    <property type="entry name" value="ADCL_like"/>
    <property type="match status" value="1"/>
</dbReference>
<dbReference type="PROSITE" id="PS00770">
    <property type="entry name" value="AA_TRANSFER_CLASS_4"/>
    <property type="match status" value="1"/>
</dbReference>
<dbReference type="InterPro" id="IPR017824">
    <property type="entry name" value="Aminodeoxychorismate_lyase_IV"/>
</dbReference>
<reference evidence="12 13" key="1">
    <citation type="submission" date="2018-06" db="EMBL/GenBank/DDBJ databases">
        <title>Genomic Encyclopedia of Type Strains, Phase IV (KMG-IV): sequencing the most valuable type-strain genomes for metagenomic binning, comparative biology and taxonomic classification.</title>
        <authorList>
            <person name="Goeker M."/>
        </authorList>
    </citation>
    <scope>NUCLEOTIDE SEQUENCE [LARGE SCALE GENOMIC DNA]</scope>
    <source>
        <strain evidence="12 13">DSM 5</strain>
    </source>
</reference>
<dbReference type="Gene3D" id="3.30.470.10">
    <property type="match status" value="1"/>
</dbReference>
<comment type="caution">
    <text evidence="12">The sequence shown here is derived from an EMBL/GenBank/DDBJ whole genome shotgun (WGS) entry which is preliminary data.</text>
</comment>
<evidence type="ECO:0000256" key="7">
    <source>
        <dbReference type="ARBA" id="ARBA00035633"/>
    </source>
</evidence>
<keyword evidence="6 12" id="KW-0456">Lyase</keyword>
<evidence type="ECO:0000256" key="11">
    <source>
        <dbReference type="RuleBase" id="RU004516"/>
    </source>
</evidence>
<comment type="subunit">
    <text evidence="3">Homodimer.</text>
</comment>
<dbReference type="InterPro" id="IPR036038">
    <property type="entry name" value="Aminotransferase-like"/>
</dbReference>
<dbReference type="AlphaFoldDB" id="A0A2W7P932"/>
<comment type="pathway">
    <text evidence="7">Cofactor biosynthesis; tetrahydrofolate biosynthesis; 4-aminobenzoate from chorismate: step 2/2.</text>
</comment>
<dbReference type="InterPro" id="IPR001544">
    <property type="entry name" value="Aminotrans_IV"/>
</dbReference>
<evidence type="ECO:0000256" key="10">
    <source>
        <dbReference type="RuleBase" id="RU004106"/>
    </source>
</evidence>
<dbReference type="RefSeq" id="WP_111440768.1">
    <property type="nucleotide sequence ID" value="NZ_QKZI01000010.1"/>
</dbReference>
<comment type="catalytic activity">
    <reaction evidence="9">
        <text>4-amino-4-deoxychorismate = 4-aminobenzoate + pyruvate + H(+)</text>
        <dbReference type="Rhea" id="RHEA:16201"/>
        <dbReference type="ChEBI" id="CHEBI:15361"/>
        <dbReference type="ChEBI" id="CHEBI:15378"/>
        <dbReference type="ChEBI" id="CHEBI:17836"/>
        <dbReference type="ChEBI" id="CHEBI:58406"/>
        <dbReference type="EC" id="4.1.3.38"/>
    </reaction>
</comment>
<protein>
    <recommendedName>
        <fullName evidence="8">aminodeoxychorismate lyase</fullName>
        <ecNumber evidence="8">4.1.3.38</ecNumber>
    </recommendedName>
</protein>
<evidence type="ECO:0000256" key="9">
    <source>
        <dbReference type="ARBA" id="ARBA00049529"/>
    </source>
</evidence>
<proteinExistence type="inferred from homology"/>
<evidence type="ECO:0000313" key="13">
    <source>
        <dbReference type="Proteomes" id="UP000248646"/>
    </source>
</evidence>
<dbReference type="SUPFAM" id="SSF56752">
    <property type="entry name" value="D-aminoacid aminotransferase-like PLP-dependent enzymes"/>
    <property type="match status" value="1"/>
</dbReference>
<sequence length="280" mass="31829">MDAWKDGKLYKGKDLTVSAYDHGFLYGLGFFETFRTYEGQLFLWDEHWCRLSRALADFRITMPYDKETIASAVKELTKANNNEDGYFRLNISAGIHDIGLQPTEYDKPTVILFRKALHVVPRGTEKTAVWLETTRNSPESLIRHKSHHYANNVQARFEVKSLASLEGIFLTSDGFVAEGITSNVFWVKDGQIYTPSLQTGILAGITRDWLILNSATPVHEGLYTQGMLEDADEVFITNAVQEIVPITSIGDKRFLGNKGPVYMTLHEAYVLQIQEERIDR</sequence>
<keyword evidence="4 11" id="KW-0663">Pyridoxal phosphate</keyword>
<dbReference type="OrthoDB" id="9805628at2"/>
<organism evidence="12 13">
    <name type="scientific">Psychrobacillus insolitus</name>
    <dbReference type="NCBI Taxonomy" id="1461"/>
    <lineage>
        <taxon>Bacteria</taxon>
        <taxon>Bacillati</taxon>
        <taxon>Bacillota</taxon>
        <taxon>Bacilli</taxon>
        <taxon>Bacillales</taxon>
        <taxon>Bacillaceae</taxon>
        <taxon>Psychrobacillus</taxon>
    </lineage>
</organism>
<gene>
    <name evidence="12" type="ORF">C7437_1108</name>
</gene>
<evidence type="ECO:0000256" key="5">
    <source>
        <dbReference type="ARBA" id="ARBA00022909"/>
    </source>
</evidence>
<evidence type="ECO:0000256" key="8">
    <source>
        <dbReference type="ARBA" id="ARBA00035676"/>
    </source>
</evidence>
<evidence type="ECO:0000256" key="3">
    <source>
        <dbReference type="ARBA" id="ARBA00011738"/>
    </source>
</evidence>
<evidence type="ECO:0000256" key="4">
    <source>
        <dbReference type="ARBA" id="ARBA00022898"/>
    </source>
</evidence>
<dbReference type="InterPro" id="IPR018300">
    <property type="entry name" value="Aminotrans_IV_CS"/>
</dbReference>
<evidence type="ECO:0000256" key="2">
    <source>
        <dbReference type="ARBA" id="ARBA00009320"/>
    </source>
</evidence>
<dbReference type="GO" id="GO:0005829">
    <property type="term" value="C:cytosol"/>
    <property type="evidence" value="ECO:0007669"/>
    <property type="project" value="TreeGrafter"/>
</dbReference>
<keyword evidence="5" id="KW-0289">Folate biosynthesis</keyword>
<dbReference type="InterPro" id="IPR043132">
    <property type="entry name" value="BCAT-like_C"/>
</dbReference>
<dbReference type="GO" id="GO:0046656">
    <property type="term" value="P:folic acid biosynthetic process"/>
    <property type="evidence" value="ECO:0007669"/>
    <property type="project" value="UniProtKB-KW"/>
</dbReference>
<dbReference type="InterPro" id="IPR043131">
    <property type="entry name" value="BCAT-like_N"/>
</dbReference>
<dbReference type="EC" id="4.1.3.38" evidence="8"/>
<evidence type="ECO:0000256" key="6">
    <source>
        <dbReference type="ARBA" id="ARBA00023239"/>
    </source>
</evidence>
<dbReference type="Gene3D" id="3.20.10.10">
    <property type="entry name" value="D-amino Acid Aminotransferase, subunit A, domain 2"/>
    <property type="match status" value="1"/>
</dbReference>
<dbReference type="NCBIfam" id="NF005800">
    <property type="entry name" value="PRK07650.1"/>
    <property type="match status" value="1"/>
</dbReference>